<accession>A0A3E0DLB1</accession>
<dbReference type="EMBL" id="QUNF01000018">
    <property type="protein sequence ID" value="REG83415.1"/>
    <property type="molecule type" value="Genomic_DNA"/>
</dbReference>
<sequence length="86" mass="9813">MKNKKEESNLTEEDLQALGAKKKNLRNDGGDDEMLRDRKRPADFAAADLDIPGEELDDAQERRGSEDEENNHYSLGTDHNENVDKR</sequence>
<gene>
    <name evidence="2" type="ORF">C8N25_11860</name>
</gene>
<organism evidence="2 3">
    <name type="scientific">Algoriphagus antarcticus</name>
    <dbReference type="NCBI Taxonomy" id="238540"/>
    <lineage>
        <taxon>Bacteria</taxon>
        <taxon>Pseudomonadati</taxon>
        <taxon>Bacteroidota</taxon>
        <taxon>Cytophagia</taxon>
        <taxon>Cytophagales</taxon>
        <taxon>Cyclobacteriaceae</taxon>
        <taxon>Algoriphagus</taxon>
    </lineage>
</organism>
<reference evidence="2 3" key="1">
    <citation type="submission" date="2018-08" db="EMBL/GenBank/DDBJ databases">
        <title>Genomic Encyclopedia of Archaeal and Bacterial Type Strains, Phase II (KMG-II): from individual species to whole genera.</title>
        <authorList>
            <person name="Goeker M."/>
        </authorList>
    </citation>
    <scope>NUCLEOTIDE SEQUENCE [LARGE SCALE GENOMIC DNA]</scope>
    <source>
        <strain evidence="2 3">DSM 15986</strain>
    </source>
</reference>
<dbReference type="OrthoDB" id="680877at2"/>
<evidence type="ECO:0000256" key="1">
    <source>
        <dbReference type="SAM" id="MobiDB-lite"/>
    </source>
</evidence>
<evidence type="ECO:0000313" key="2">
    <source>
        <dbReference type="EMBL" id="REG83415.1"/>
    </source>
</evidence>
<keyword evidence="3" id="KW-1185">Reference proteome</keyword>
<evidence type="ECO:0000313" key="3">
    <source>
        <dbReference type="Proteomes" id="UP000256405"/>
    </source>
</evidence>
<name>A0A3E0DLB1_9BACT</name>
<feature type="compositionally biased region" description="Basic and acidic residues" evidence="1">
    <location>
        <begin position="25"/>
        <end position="42"/>
    </location>
</feature>
<dbReference type="RefSeq" id="WP_140160607.1">
    <property type="nucleotide sequence ID" value="NZ_MSSW01000053.1"/>
</dbReference>
<feature type="region of interest" description="Disordered" evidence="1">
    <location>
        <begin position="1"/>
        <end position="86"/>
    </location>
</feature>
<comment type="caution">
    <text evidence="2">The sequence shown here is derived from an EMBL/GenBank/DDBJ whole genome shotgun (WGS) entry which is preliminary data.</text>
</comment>
<proteinExistence type="predicted"/>
<protein>
    <submittedName>
        <fullName evidence="2">Uncharacterized protein</fullName>
    </submittedName>
</protein>
<dbReference type="Proteomes" id="UP000256405">
    <property type="component" value="Unassembled WGS sequence"/>
</dbReference>
<dbReference type="AlphaFoldDB" id="A0A3E0DLB1"/>